<dbReference type="InterPro" id="IPR051819">
    <property type="entry name" value="PTS_sugar-specific_EIIB"/>
</dbReference>
<dbReference type="InterPro" id="IPR013012">
    <property type="entry name" value="PTS_EIIB_3"/>
</dbReference>
<feature type="modified residue" description="Phosphocysteine; by EIIA" evidence="7">
    <location>
        <position position="8"/>
    </location>
</feature>
<evidence type="ECO:0000256" key="2">
    <source>
        <dbReference type="ARBA" id="ARBA00022553"/>
    </source>
</evidence>
<dbReference type="GO" id="GO:0008982">
    <property type="term" value="F:protein-N(PI)-phosphohistidine-sugar phosphotransferase activity"/>
    <property type="evidence" value="ECO:0007669"/>
    <property type="project" value="InterPro"/>
</dbReference>
<dbReference type="GO" id="GO:0016301">
    <property type="term" value="F:kinase activity"/>
    <property type="evidence" value="ECO:0007669"/>
    <property type="project" value="UniProtKB-KW"/>
</dbReference>
<name>E6U3B9_ETHHY</name>
<keyword evidence="5" id="KW-0598">Phosphotransferase system</keyword>
<evidence type="ECO:0000256" key="5">
    <source>
        <dbReference type="ARBA" id="ARBA00022683"/>
    </source>
</evidence>
<keyword evidence="3" id="KW-0762">Sugar transport</keyword>
<sequence length="101" mass="11171">MIKILLTCNAGMSTSIMVKKIQQEANARSIEAEVWAVPEVSLNEEWHKADVILLGPQVSFLEKEVKNITKGQIPVGVINMLHYGRMDGKAVLDQALKLLGE</sequence>
<dbReference type="Pfam" id="PF02302">
    <property type="entry name" value="PTS_IIB"/>
    <property type="match status" value="1"/>
</dbReference>
<gene>
    <name evidence="9" type="ordered locus">Ethha_0842</name>
</gene>
<evidence type="ECO:0000256" key="1">
    <source>
        <dbReference type="ARBA" id="ARBA00022448"/>
    </source>
</evidence>
<evidence type="ECO:0000256" key="7">
    <source>
        <dbReference type="PROSITE-ProRule" id="PRU00423"/>
    </source>
</evidence>
<protein>
    <submittedName>
        <fullName evidence="9">Phosphotransferase system lactose/cellobiose-specific IIB subunit</fullName>
    </submittedName>
</protein>
<dbReference type="RefSeq" id="WP_013484781.1">
    <property type="nucleotide sequence ID" value="NC_014828.1"/>
</dbReference>
<dbReference type="STRING" id="663278.Ethha_0842"/>
<reference evidence="9 10" key="1">
    <citation type="submission" date="2010-12" db="EMBL/GenBank/DDBJ databases">
        <title>Complete sequence of Ethanoligenens harbinense YUAN-3.</title>
        <authorList>
            <person name="Lucas S."/>
            <person name="Copeland A."/>
            <person name="Lapidus A."/>
            <person name="Cheng J.-F."/>
            <person name="Bruce D."/>
            <person name="Goodwin L."/>
            <person name="Pitluck S."/>
            <person name="Chertkov O."/>
            <person name="Misra M."/>
            <person name="Detter J.C."/>
            <person name="Han C."/>
            <person name="Tapia R."/>
            <person name="Land M."/>
            <person name="Hauser L."/>
            <person name="Jeffries C."/>
            <person name="Kyrpides N."/>
            <person name="Ivanova N."/>
            <person name="Mikhailova N."/>
            <person name="Wang A."/>
            <person name="Mouttaki H."/>
            <person name="He Z."/>
            <person name="Zhou J."/>
            <person name="Hemme C.L."/>
            <person name="Woyke T."/>
        </authorList>
    </citation>
    <scope>NUCLEOTIDE SEQUENCE [LARGE SCALE GENOMIC DNA]</scope>
    <source>
        <strain evidence="10">DSM 18485 / JCM 12961 / CGMCC 1.5033 / YUAN-3</strain>
    </source>
</reference>
<dbReference type="CDD" id="cd05564">
    <property type="entry name" value="PTS_IIB_chitobiose_lichenan"/>
    <property type="match status" value="1"/>
</dbReference>
<accession>E6U3B9</accession>
<keyword evidence="1" id="KW-0813">Transport</keyword>
<dbReference type="InterPro" id="IPR036095">
    <property type="entry name" value="PTS_EIIB-like_sf"/>
</dbReference>
<evidence type="ECO:0000313" key="9">
    <source>
        <dbReference type="EMBL" id="ADU26411.1"/>
    </source>
</evidence>
<dbReference type="HOGENOM" id="CLU_147323_2_1_9"/>
<keyword evidence="6" id="KW-0418">Kinase</keyword>
<dbReference type="PROSITE" id="PS51100">
    <property type="entry name" value="PTS_EIIB_TYPE_3"/>
    <property type="match status" value="1"/>
</dbReference>
<dbReference type="GO" id="GO:0009401">
    <property type="term" value="P:phosphoenolpyruvate-dependent sugar phosphotransferase system"/>
    <property type="evidence" value="ECO:0007669"/>
    <property type="project" value="UniProtKB-KW"/>
</dbReference>
<proteinExistence type="predicted"/>
<keyword evidence="4 9" id="KW-0808">Transferase</keyword>
<dbReference type="KEGG" id="eha:Ethha_0842"/>
<evidence type="ECO:0000313" key="10">
    <source>
        <dbReference type="Proteomes" id="UP000001551"/>
    </source>
</evidence>
<evidence type="ECO:0000259" key="8">
    <source>
        <dbReference type="PROSITE" id="PS51100"/>
    </source>
</evidence>
<organism evidence="9 10">
    <name type="scientific">Ethanoligenens harbinense (strain DSM 18485 / JCM 12961 / CGMCC 1.5033 / YUAN-3)</name>
    <dbReference type="NCBI Taxonomy" id="663278"/>
    <lineage>
        <taxon>Bacteria</taxon>
        <taxon>Bacillati</taxon>
        <taxon>Bacillota</taxon>
        <taxon>Clostridia</taxon>
        <taxon>Eubacteriales</taxon>
        <taxon>Oscillospiraceae</taxon>
        <taxon>Ethanoligenens</taxon>
    </lineage>
</organism>
<dbReference type="eggNOG" id="COG1440">
    <property type="taxonomic scope" value="Bacteria"/>
</dbReference>
<evidence type="ECO:0000256" key="4">
    <source>
        <dbReference type="ARBA" id="ARBA00022679"/>
    </source>
</evidence>
<dbReference type="InterPro" id="IPR003501">
    <property type="entry name" value="PTS_EIIB_2/3"/>
</dbReference>
<dbReference type="Gene3D" id="3.40.50.2300">
    <property type="match status" value="1"/>
</dbReference>
<dbReference type="PANTHER" id="PTHR34581">
    <property type="entry name" value="PTS SYSTEM N,N'-DIACETYLCHITOBIOSE-SPECIFIC EIIB COMPONENT"/>
    <property type="match status" value="1"/>
</dbReference>
<dbReference type="SUPFAM" id="SSF52794">
    <property type="entry name" value="PTS system IIB component-like"/>
    <property type="match status" value="1"/>
</dbReference>
<evidence type="ECO:0000256" key="3">
    <source>
        <dbReference type="ARBA" id="ARBA00022597"/>
    </source>
</evidence>
<dbReference type="Proteomes" id="UP000001551">
    <property type="component" value="Chromosome"/>
</dbReference>
<evidence type="ECO:0000256" key="6">
    <source>
        <dbReference type="ARBA" id="ARBA00022777"/>
    </source>
</evidence>
<dbReference type="PANTHER" id="PTHR34581:SF2">
    <property type="entry name" value="PTS SYSTEM N,N'-DIACETYLCHITOBIOSE-SPECIFIC EIIB COMPONENT"/>
    <property type="match status" value="1"/>
</dbReference>
<dbReference type="AlphaFoldDB" id="E6U3B9"/>
<keyword evidence="2" id="KW-0597">Phosphoprotein</keyword>
<dbReference type="EMBL" id="CP002400">
    <property type="protein sequence ID" value="ADU26411.1"/>
    <property type="molecule type" value="Genomic_DNA"/>
</dbReference>
<keyword evidence="10" id="KW-1185">Reference proteome</keyword>
<feature type="domain" description="PTS EIIB type-3" evidence="8">
    <location>
        <begin position="1"/>
        <end position="101"/>
    </location>
</feature>